<dbReference type="Pfam" id="PF00782">
    <property type="entry name" value="DSPc"/>
    <property type="match status" value="1"/>
</dbReference>
<gene>
    <name evidence="7" type="ORF">TeGR_g1664</name>
</gene>
<feature type="domain" description="Tyrosine-protein phosphatase" evidence="5">
    <location>
        <begin position="54"/>
        <end position="207"/>
    </location>
</feature>
<keyword evidence="3" id="KW-0378">Hydrolase</keyword>
<dbReference type="Gene3D" id="3.90.190.10">
    <property type="entry name" value="Protein tyrosine phosphatase superfamily"/>
    <property type="match status" value="1"/>
</dbReference>
<dbReference type="PROSITE" id="PS00383">
    <property type="entry name" value="TYR_PHOSPHATASE_1"/>
    <property type="match status" value="1"/>
</dbReference>
<comment type="caution">
    <text evidence="7">The sequence shown here is derived from an EMBL/GenBank/DDBJ whole genome shotgun (WGS) entry which is preliminary data.</text>
</comment>
<dbReference type="InterPro" id="IPR000387">
    <property type="entry name" value="Tyr_Pase_dom"/>
</dbReference>
<evidence type="ECO:0000313" key="8">
    <source>
        <dbReference type="Proteomes" id="UP001165060"/>
    </source>
</evidence>
<organism evidence="7 8">
    <name type="scientific">Tetraparma gracilis</name>
    <dbReference type="NCBI Taxonomy" id="2962635"/>
    <lineage>
        <taxon>Eukaryota</taxon>
        <taxon>Sar</taxon>
        <taxon>Stramenopiles</taxon>
        <taxon>Ochrophyta</taxon>
        <taxon>Bolidophyceae</taxon>
        <taxon>Parmales</taxon>
        <taxon>Triparmaceae</taxon>
        <taxon>Tetraparma</taxon>
    </lineage>
</organism>
<dbReference type="SMART" id="SM00195">
    <property type="entry name" value="DSPc"/>
    <property type="match status" value="1"/>
</dbReference>
<dbReference type="EC" id="3.1.3.48" evidence="2"/>
<evidence type="ECO:0000256" key="2">
    <source>
        <dbReference type="ARBA" id="ARBA00013064"/>
    </source>
</evidence>
<evidence type="ECO:0000259" key="5">
    <source>
        <dbReference type="PROSITE" id="PS50054"/>
    </source>
</evidence>
<evidence type="ECO:0000313" key="7">
    <source>
        <dbReference type="EMBL" id="GMI25008.1"/>
    </source>
</evidence>
<proteinExistence type="inferred from homology"/>
<dbReference type="PANTHER" id="PTHR10159">
    <property type="entry name" value="DUAL SPECIFICITY PROTEIN PHOSPHATASE"/>
    <property type="match status" value="1"/>
</dbReference>
<evidence type="ECO:0000256" key="4">
    <source>
        <dbReference type="ARBA" id="ARBA00022912"/>
    </source>
</evidence>
<name>A0ABQ6MET7_9STRA</name>
<dbReference type="PROSITE" id="PS50054">
    <property type="entry name" value="TYR_PHOSPHATASE_DUAL"/>
    <property type="match status" value="1"/>
</dbReference>
<comment type="similarity">
    <text evidence="1">Belongs to the protein-tyrosine phosphatase family. Non-receptor class dual specificity subfamily.</text>
</comment>
<dbReference type="InterPro" id="IPR029021">
    <property type="entry name" value="Prot-tyrosine_phosphatase-like"/>
</dbReference>
<dbReference type="InterPro" id="IPR016130">
    <property type="entry name" value="Tyr_Pase_AS"/>
</dbReference>
<reference evidence="7 8" key="1">
    <citation type="journal article" date="2023" name="Commun. Biol.">
        <title>Genome analysis of Parmales, the sister group of diatoms, reveals the evolutionary specialization of diatoms from phago-mixotrophs to photoautotrophs.</title>
        <authorList>
            <person name="Ban H."/>
            <person name="Sato S."/>
            <person name="Yoshikawa S."/>
            <person name="Yamada K."/>
            <person name="Nakamura Y."/>
            <person name="Ichinomiya M."/>
            <person name="Sato N."/>
            <person name="Blanc-Mathieu R."/>
            <person name="Endo H."/>
            <person name="Kuwata A."/>
            <person name="Ogata H."/>
        </authorList>
    </citation>
    <scope>NUCLEOTIDE SEQUENCE [LARGE SCALE GENOMIC DNA]</scope>
</reference>
<feature type="domain" description="Tyrosine specific protein phosphatases" evidence="6">
    <location>
        <begin position="128"/>
        <end position="185"/>
    </location>
</feature>
<keyword evidence="8" id="KW-1185">Reference proteome</keyword>
<dbReference type="EMBL" id="BRYB01000194">
    <property type="protein sequence ID" value="GMI25008.1"/>
    <property type="molecule type" value="Genomic_DNA"/>
</dbReference>
<sequence length="220" mass="23966">MSAWSNFWSRHFPNGLFVTAESEAAIAAQSSRLTTMSSIIDPVQHSPPTQGYGQGNQKRGGLFMGAVYTVTNQTDIFANNVGAVINCTHDLQAYPSYFSAQNNLKSNLGVTFARLTWADSLDQKLDANDIKGAVTFIHEKRSQGVSVLVHCVMGVSRSATLVTAYLVASTKKSVEECIADLKTKREEANPNDNFVGQLKEFEAELLALELKDLTAESSPK</sequence>
<dbReference type="CDD" id="cd14498">
    <property type="entry name" value="DSP"/>
    <property type="match status" value="1"/>
</dbReference>
<evidence type="ECO:0000256" key="1">
    <source>
        <dbReference type="ARBA" id="ARBA00008601"/>
    </source>
</evidence>
<accession>A0ABQ6MET7</accession>
<dbReference type="PROSITE" id="PS50056">
    <property type="entry name" value="TYR_PHOSPHATASE_2"/>
    <property type="match status" value="1"/>
</dbReference>
<dbReference type="PANTHER" id="PTHR10159:SF519">
    <property type="entry name" value="DUAL SPECIFICITY PROTEIN PHOSPHATASE MPK3"/>
    <property type="match status" value="1"/>
</dbReference>
<dbReference type="SUPFAM" id="SSF52799">
    <property type="entry name" value="(Phosphotyrosine protein) phosphatases II"/>
    <property type="match status" value="1"/>
</dbReference>
<protein>
    <recommendedName>
        <fullName evidence="2">protein-tyrosine-phosphatase</fullName>
        <ecNumber evidence="2">3.1.3.48</ecNumber>
    </recommendedName>
</protein>
<dbReference type="InterPro" id="IPR020422">
    <property type="entry name" value="TYR_PHOSPHATASE_DUAL_dom"/>
</dbReference>
<evidence type="ECO:0000256" key="3">
    <source>
        <dbReference type="ARBA" id="ARBA00022801"/>
    </source>
</evidence>
<evidence type="ECO:0000259" key="6">
    <source>
        <dbReference type="PROSITE" id="PS50056"/>
    </source>
</evidence>
<dbReference type="Proteomes" id="UP001165060">
    <property type="component" value="Unassembled WGS sequence"/>
</dbReference>
<dbReference type="InterPro" id="IPR000340">
    <property type="entry name" value="Dual-sp_phosphatase_cat-dom"/>
</dbReference>
<keyword evidence="4" id="KW-0904">Protein phosphatase</keyword>